<evidence type="ECO:0000313" key="2">
    <source>
        <dbReference type="Proteomes" id="UP000826195"/>
    </source>
</evidence>
<organism evidence="1 2">
    <name type="scientific">Cotesia glomerata</name>
    <name type="common">Lepidopteran parasitic wasp</name>
    <name type="synonym">Apanteles glomeratus</name>
    <dbReference type="NCBI Taxonomy" id="32391"/>
    <lineage>
        <taxon>Eukaryota</taxon>
        <taxon>Metazoa</taxon>
        <taxon>Ecdysozoa</taxon>
        <taxon>Arthropoda</taxon>
        <taxon>Hexapoda</taxon>
        <taxon>Insecta</taxon>
        <taxon>Pterygota</taxon>
        <taxon>Neoptera</taxon>
        <taxon>Endopterygota</taxon>
        <taxon>Hymenoptera</taxon>
        <taxon>Apocrita</taxon>
        <taxon>Ichneumonoidea</taxon>
        <taxon>Braconidae</taxon>
        <taxon>Microgastrinae</taxon>
        <taxon>Cotesia</taxon>
    </lineage>
</organism>
<dbReference type="AlphaFoldDB" id="A0AAV7IS47"/>
<keyword evidence="2" id="KW-1185">Reference proteome</keyword>
<reference evidence="1 2" key="1">
    <citation type="journal article" date="2021" name="J. Hered.">
        <title>A chromosome-level genome assembly of the parasitoid wasp, Cotesia glomerata (Hymenoptera: Braconidae).</title>
        <authorList>
            <person name="Pinto B.J."/>
            <person name="Weis J.J."/>
            <person name="Gamble T."/>
            <person name="Ode P.J."/>
            <person name="Paul R."/>
            <person name="Zaspel J.M."/>
        </authorList>
    </citation>
    <scope>NUCLEOTIDE SEQUENCE [LARGE SCALE GENOMIC DNA]</scope>
    <source>
        <strain evidence="1">CgM1</strain>
    </source>
</reference>
<name>A0AAV7IS47_COTGL</name>
<dbReference type="Proteomes" id="UP000826195">
    <property type="component" value="Unassembled WGS sequence"/>
</dbReference>
<evidence type="ECO:0000313" key="1">
    <source>
        <dbReference type="EMBL" id="KAH0557860.1"/>
    </source>
</evidence>
<protein>
    <submittedName>
        <fullName evidence="1">Uncharacterized protein</fullName>
    </submittedName>
</protein>
<sequence length="72" mass="8274">MNAWVPSGYESEDFVDMWFVVSSRYSDLSQSTVPFMNRRLVAASFRVPLDGISIFHRGKEDGWVQTADNWPS</sequence>
<gene>
    <name evidence="1" type="ORF">KQX54_012393</name>
</gene>
<comment type="caution">
    <text evidence="1">The sequence shown here is derived from an EMBL/GenBank/DDBJ whole genome shotgun (WGS) entry which is preliminary data.</text>
</comment>
<accession>A0AAV7IS47</accession>
<proteinExistence type="predicted"/>
<dbReference type="EMBL" id="JAHXZJ010000747">
    <property type="protein sequence ID" value="KAH0557860.1"/>
    <property type="molecule type" value="Genomic_DNA"/>
</dbReference>